<dbReference type="RefSeq" id="WP_076754287.1">
    <property type="nucleotide sequence ID" value="NZ_CP023018.1"/>
</dbReference>
<dbReference type="Proteomes" id="UP000223759">
    <property type="component" value="Unassembled WGS sequence"/>
</dbReference>
<dbReference type="PANTHER" id="PTHR43316">
    <property type="entry name" value="HYDROLASE, HALOACID DELAHOGENASE-RELATED"/>
    <property type="match status" value="1"/>
</dbReference>
<dbReference type="STRING" id="233100.SAMN05216526_0276"/>
<dbReference type="SFLD" id="SFLDS00003">
    <property type="entry name" value="Haloacid_Dehalogenase"/>
    <property type="match status" value="1"/>
</dbReference>
<dbReference type="Gene3D" id="3.40.50.1000">
    <property type="entry name" value="HAD superfamily/HAD-like"/>
    <property type="match status" value="1"/>
</dbReference>
<dbReference type="Pfam" id="PF00702">
    <property type="entry name" value="Hydrolase"/>
    <property type="match status" value="1"/>
</dbReference>
<dbReference type="EMBL" id="FTPK01000001">
    <property type="protein sequence ID" value="SIT65823.1"/>
    <property type="molecule type" value="Genomic_DNA"/>
</dbReference>
<dbReference type="InterPro" id="IPR051540">
    <property type="entry name" value="S-2-haloacid_dehalogenase"/>
</dbReference>
<dbReference type="PRINTS" id="PR00413">
    <property type="entry name" value="HADHALOGNASE"/>
</dbReference>
<name>A0A1R3VQJ3_9GAMM</name>
<dbReference type="GO" id="GO:0016787">
    <property type="term" value="F:hydrolase activity"/>
    <property type="evidence" value="ECO:0007669"/>
    <property type="project" value="UniProtKB-KW"/>
</dbReference>
<dbReference type="NCBIfam" id="TIGR01549">
    <property type="entry name" value="HAD-SF-IA-v1"/>
    <property type="match status" value="1"/>
</dbReference>
<dbReference type="NCBIfam" id="TIGR01509">
    <property type="entry name" value="HAD-SF-IA-v3"/>
    <property type="match status" value="1"/>
</dbReference>
<dbReference type="InterPro" id="IPR023214">
    <property type="entry name" value="HAD_sf"/>
</dbReference>
<evidence type="ECO:0000313" key="2">
    <source>
        <dbReference type="EMBL" id="SIT65823.1"/>
    </source>
</evidence>
<keyword evidence="3" id="KW-1185">Reference proteome</keyword>
<accession>A0A1R3VQJ3</accession>
<keyword evidence="1 2" id="KW-0378">Hydrolase</keyword>
<dbReference type="Gene3D" id="1.20.120.1600">
    <property type="match status" value="1"/>
</dbReference>
<dbReference type="SUPFAM" id="SSF56784">
    <property type="entry name" value="HAD-like"/>
    <property type="match status" value="1"/>
</dbReference>
<dbReference type="SFLD" id="SFLDG01129">
    <property type="entry name" value="C1.5:_HAD__Beta-PGM__Phosphata"/>
    <property type="match status" value="1"/>
</dbReference>
<proteinExistence type="predicted"/>
<evidence type="ECO:0000256" key="1">
    <source>
        <dbReference type="ARBA" id="ARBA00022801"/>
    </source>
</evidence>
<protein>
    <submittedName>
        <fullName evidence="2">Putative hydrolase of the HAD superfamily</fullName>
    </submittedName>
</protein>
<dbReference type="PANTHER" id="PTHR43316:SF3">
    <property type="entry name" value="HALOACID DEHALOGENASE, TYPE II (AFU_ORTHOLOGUE AFUA_2G07750)-RELATED"/>
    <property type="match status" value="1"/>
</dbReference>
<dbReference type="OrthoDB" id="367448at2"/>
<dbReference type="InterPro" id="IPR036412">
    <property type="entry name" value="HAD-like_sf"/>
</dbReference>
<evidence type="ECO:0000313" key="3">
    <source>
        <dbReference type="Proteomes" id="UP000223759"/>
    </source>
</evidence>
<organism evidence="2 3">
    <name type="scientific">Ectothiorhodosinus mongolicus</name>
    <dbReference type="NCBI Taxonomy" id="233100"/>
    <lineage>
        <taxon>Bacteria</taxon>
        <taxon>Pseudomonadati</taxon>
        <taxon>Pseudomonadota</taxon>
        <taxon>Gammaproteobacteria</taxon>
        <taxon>Chromatiales</taxon>
        <taxon>Ectothiorhodospiraceae</taxon>
        <taxon>Ectothiorhodosinus</taxon>
    </lineage>
</organism>
<gene>
    <name evidence="2" type="ORF">SAMN05216526_0276</name>
</gene>
<dbReference type="InterPro" id="IPR006439">
    <property type="entry name" value="HAD-SF_hydro_IA"/>
</dbReference>
<dbReference type="AlphaFoldDB" id="A0A1R3VQJ3"/>
<reference evidence="2 3" key="1">
    <citation type="submission" date="2017-01" db="EMBL/GenBank/DDBJ databases">
        <authorList>
            <person name="Mah S.A."/>
            <person name="Swanson W.J."/>
            <person name="Moy G.W."/>
            <person name="Vacquier V.D."/>
        </authorList>
    </citation>
    <scope>NUCLEOTIDE SEQUENCE [LARGE SCALE GENOMIC DNA]</scope>
    <source>
        <strain evidence="2 3">M9</strain>
    </source>
</reference>
<sequence>MTIKCITFDLDDTLWDCAPVIQHAERLFYAWLAEHQPRITRNFSQEQLLSHRHRWFMQRPELLHDFTTLRKAWMSALAEQFDYDQDSVEAGFRVFWEARNQVKPYDDALETLETLKPHFVIGAITNGNADVHHIGIGHYFDFVVTASGAGAAKPAPEIFMTALDEAGVAASNALHVGDDAERDVRGAQQVGMRSAWVNPRKTPWQGSPQPDVIVTHVAELTDWLLGPAEA</sequence>